<sequence length="61" mass="7323">MRSKVISREVTSYFFFPNIHLAFFFFLDPCPIRNMCYESYTESSKEMGKKKKRKAVMQITN</sequence>
<evidence type="ECO:0000313" key="2">
    <source>
        <dbReference type="EMBL" id="KZS21687.1"/>
    </source>
</evidence>
<evidence type="ECO:0000256" key="1">
    <source>
        <dbReference type="SAM" id="Phobius"/>
    </source>
</evidence>
<gene>
    <name evidence="2" type="ORF">APZ42_011704</name>
</gene>
<protein>
    <submittedName>
        <fullName evidence="2">Uncharacterized protein</fullName>
    </submittedName>
</protein>
<comment type="caution">
    <text evidence="2">The sequence shown here is derived from an EMBL/GenBank/DDBJ whole genome shotgun (WGS) entry which is preliminary data.</text>
</comment>
<keyword evidence="1" id="KW-0812">Transmembrane</keyword>
<name>A0A162SWG8_9CRUS</name>
<dbReference type="EMBL" id="LRGB01000024">
    <property type="protein sequence ID" value="KZS21687.1"/>
    <property type="molecule type" value="Genomic_DNA"/>
</dbReference>
<keyword evidence="1" id="KW-1133">Transmembrane helix</keyword>
<organism evidence="2 3">
    <name type="scientific">Daphnia magna</name>
    <dbReference type="NCBI Taxonomy" id="35525"/>
    <lineage>
        <taxon>Eukaryota</taxon>
        <taxon>Metazoa</taxon>
        <taxon>Ecdysozoa</taxon>
        <taxon>Arthropoda</taxon>
        <taxon>Crustacea</taxon>
        <taxon>Branchiopoda</taxon>
        <taxon>Diplostraca</taxon>
        <taxon>Cladocera</taxon>
        <taxon>Anomopoda</taxon>
        <taxon>Daphniidae</taxon>
        <taxon>Daphnia</taxon>
    </lineage>
</organism>
<reference evidence="2 3" key="1">
    <citation type="submission" date="2016-03" db="EMBL/GenBank/DDBJ databases">
        <title>EvidentialGene: Evidence-directed Construction of Genes on Genomes.</title>
        <authorList>
            <person name="Gilbert D.G."/>
            <person name="Choi J.-H."/>
            <person name="Mockaitis K."/>
            <person name="Colbourne J."/>
            <person name="Pfrender M."/>
        </authorList>
    </citation>
    <scope>NUCLEOTIDE SEQUENCE [LARGE SCALE GENOMIC DNA]</scope>
    <source>
        <strain evidence="2 3">Xinb3</strain>
        <tissue evidence="2">Complete organism</tissue>
    </source>
</reference>
<keyword evidence="1" id="KW-0472">Membrane</keyword>
<keyword evidence="3" id="KW-1185">Reference proteome</keyword>
<feature type="transmembrane region" description="Helical" evidence="1">
    <location>
        <begin position="12"/>
        <end position="27"/>
    </location>
</feature>
<dbReference type="AlphaFoldDB" id="A0A162SWG8"/>
<proteinExistence type="predicted"/>
<evidence type="ECO:0000313" key="3">
    <source>
        <dbReference type="Proteomes" id="UP000076858"/>
    </source>
</evidence>
<accession>A0A162SWG8</accession>
<dbReference type="Proteomes" id="UP000076858">
    <property type="component" value="Unassembled WGS sequence"/>
</dbReference>